<sequence>MSKRVLIGSFAGALLAGGTAAGLATASNPAELSLDSASARYTAPSGDGTGSFSFTADVSDDSGVESLHVLPWPAGSELDPTGKELRAARETATCRTTSDEASRCTYTLKVSAPEAAALEAGTWKITALATAEDGDTLLVPSAATFEVER</sequence>
<name>A0A1G6XAH4_9ACTN</name>
<dbReference type="AlphaFoldDB" id="A0A1G6XAH4"/>
<dbReference type="Pfam" id="PF18968">
    <property type="entry name" value="DUF5707"/>
    <property type="match status" value="1"/>
</dbReference>
<proteinExistence type="predicted"/>
<feature type="chain" id="PRO_5010197775" evidence="1">
    <location>
        <begin position="27"/>
        <end position="149"/>
    </location>
</feature>
<dbReference type="RefSeq" id="WP_055573119.1">
    <property type="nucleotide sequence ID" value="NZ_FMZK01000011.1"/>
</dbReference>
<evidence type="ECO:0000313" key="3">
    <source>
        <dbReference type="Proteomes" id="UP000182100"/>
    </source>
</evidence>
<dbReference type="Proteomes" id="UP000182100">
    <property type="component" value="Unassembled WGS sequence"/>
</dbReference>
<dbReference type="InterPro" id="IPR043761">
    <property type="entry name" value="DUF5707"/>
</dbReference>
<keyword evidence="1" id="KW-0732">Signal</keyword>
<dbReference type="EMBL" id="FMZK01000011">
    <property type="protein sequence ID" value="SDD75164.1"/>
    <property type="molecule type" value="Genomic_DNA"/>
</dbReference>
<accession>A0A1G6XAH4</accession>
<protein>
    <submittedName>
        <fullName evidence="2">Uncharacterized protein</fullName>
    </submittedName>
</protein>
<evidence type="ECO:0000313" key="2">
    <source>
        <dbReference type="EMBL" id="SDD75164.1"/>
    </source>
</evidence>
<keyword evidence="3" id="KW-1185">Reference proteome</keyword>
<reference evidence="3" key="1">
    <citation type="submission" date="2016-10" db="EMBL/GenBank/DDBJ databases">
        <authorList>
            <person name="Varghese N."/>
            <person name="Submissions S."/>
        </authorList>
    </citation>
    <scope>NUCLEOTIDE SEQUENCE [LARGE SCALE GENOMIC DNA]</scope>
    <source>
        <strain evidence="3">CGMCC 4.3504</strain>
    </source>
</reference>
<evidence type="ECO:0000256" key="1">
    <source>
        <dbReference type="SAM" id="SignalP"/>
    </source>
</evidence>
<feature type="signal peptide" evidence="1">
    <location>
        <begin position="1"/>
        <end position="26"/>
    </location>
</feature>
<organism evidence="2 3">
    <name type="scientific">Streptomyces prasinopilosus</name>
    <dbReference type="NCBI Taxonomy" id="67344"/>
    <lineage>
        <taxon>Bacteria</taxon>
        <taxon>Bacillati</taxon>
        <taxon>Actinomycetota</taxon>
        <taxon>Actinomycetes</taxon>
        <taxon>Kitasatosporales</taxon>
        <taxon>Streptomycetaceae</taxon>
        <taxon>Streptomyces</taxon>
    </lineage>
</organism>
<gene>
    <name evidence="2" type="ORF">SAMN05216505_111144</name>
</gene>